<proteinExistence type="inferred from homology"/>
<keyword evidence="6 8" id="KW-0472">Membrane</keyword>
<keyword evidence="12" id="KW-0675">Receptor</keyword>
<keyword evidence="7 8" id="KW-0998">Cell outer membrane</keyword>
<keyword evidence="5 9" id="KW-0798">TonB box</keyword>
<dbReference type="EMBL" id="CP007202">
    <property type="protein sequence ID" value="AJR04237.1"/>
    <property type="molecule type" value="Genomic_DNA"/>
</dbReference>
<evidence type="ECO:0000313" key="12">
    <source>
        <dbReference type="EMBL" id="AJR04237.1"/>
    </source>
</evidence>
<name>A0A0C5WDB2_9FLAO</name>
<keyword evidence="13" id="KW-1185">Reference proteome</keyword>
<dbReference type="NCBIfam" id="TIGR04057">
    <property type="entry name" value="SusC_RagA_signa"/>
    <property type="match status" value="1"/>
</dbReference>
<gene>
    <name evidence="12" type="ORF">AW14_11865</name>
</gene>
<dbReference type="Pfam" id="PF13715">
    <property type="entry name" value="CarbopepD_reg_2"/>
    <property type="match status" value="1"/>
</dbReference>
<dbReference type="GO" id="GO:0009279">
    <property type="term" value="C:cell outer membrane"/>
    <property type="evidence" value="ECO:0007669"/>
    <property type="project" value="UniProtKB-SubCell"/>
</dbReference>
<keyword evidence="3 8" id="KW-1134">Transmembrane beta strand</keyword>
<comment type="subcellular location">
    <subcellularLocation>
        <location evidence="1 8">Cell outer membrane</location>
        <topology evidence="1 8">Multi-pass membrane protein</topology>
    </subcellularLocation>
</comment>
<dbReference type="FunFam" id="2.170.130.10:FF:000008">
    <property type="entry name" value="SusC/RagA family TonB-linked outer membrane protein"/>
    <property type="match status" value="1"/>
</dbReference>
<feature type="domain" description="TonB-dependent receptor-like beta-barrel" evidence="10">
    <location>
        <begin position="390"/>
        <end position="940"/>
    </location>
</feature>
<dbReference type="InterPro" id="IPR039426">
    <property type="entry name" value="TonB-dep_rcpt-like"/>
</dbReference>
<dbReference type="NCBIfam" id="TIGR04056">
    <property type="entry name" value="OMP_RagA_SusC"/>
    <property type="match status" value="1"/>
</dbReference>
<dbReference type="SUPFAM" id="SSF49464">
    <property type="entry name" value="Carboxypeptidase regulatory domain-like"/>
    <property type="match status" value="1"/>
</dbReference>
<evidence type="ECO:0000256" key="4">
    <source>
        <dbReference type="ARBA" id="ARBA00022692"/>
    </source>
</evidence>
<evidence type="ECO:0000256" key="3">
    <source>
        <dbReference type="ARBA" id="ARBA00022452"/>
    </source>
</evidence>
<evidence type="ECO:0000256" key="1">
    <source>
        <dbReference type="ARBA" id="ARBA00004571"/>
    </source>
</evidence>
<evidence type="ECO:0000256" key="5">
    <source>
        <dbReference type="ARBA" id="ARBA00023077"/>
    </source>
</evidence>
<evidence type="ECO:0000313" key="13">
    <source>
        <dbReference type="Proteomes" id="UP000032229"/>
    </source>
</evidence>
<dbReference type="PROSITE" id="PS52016">
    <property type="entry name" value="TONB_DEPENDENT_REC_3"/>
    <property type="match status" value="1"/>
</dbReference>
<dbReference type="Gene3D" id="2.170.130.10">
    <property type="entry name" value="TonB-dependent receptor, plug domain"/>
    <property type="match status" value="1"/>
</dbReference>
<evidence type="ECO:0000256" key="9">
    <source>
        <dbReference type="RuleBase" id="RU003357"/>
    </source>
</evidence>
<keyword evidence="2 8" id="KW-0813">Transport</keyword>
<organism evidence="12 13">
    <name type="scientific">Siansivirga zeaxanthinifaciens CC-SAMT-1</name>
    <dbReference type="NCBI Taxonomy" id="1454006"/>
    <lineage>
        <taxon>Bacteria</taxon>
        <taxon>Pseudomonadati</taxon>
        <taxon>Bacteroidota</taxon>
        <taxon>Flavobacteriia</taxon>
        <taxon>Flavobacteriales</taxon>
        <taxon>Flavobacteriaceae</taxon>
        <taxon>Siansivirga</taxon>
    </lineage>
</organism>
<protein>
    <submittedName>
        <fullName evidence="12">TonB-dependent receptor</fullName>
    </submittedName>
</protein>
<dbReference type="InterPro" id="IPR023997">
    <property type="entry name" value="TonB-dep_OMP_SusC/RagA_CS"/>
</dbReference>
<dbReference type="Proteomes" id="UP000032229">
    <property type="component" value="Chromosome"/>
</dbReference>
<dbReference type="InterPro" id="IPR023996">
    <property type="entry name" value="TonB-dep_OMP_SusC/RagA"/>
</dbReference>
<keyword evidence="4 8" id="KW-0812">Transmembrane</keyword>
<dbReference type="Pfam" id="PF00593">
    <property type="entry name" value="TonB_dep_Rec_b-barrel"/>
    <property type="match status" value="1"/>
</dbReference>
<dbReference type="Gene3D" id="2.40.170.20">
    <property type="entry name" value="TonB-dependent receptor, beta-barrel domain"/>
    <property type="match status" value="1"/>
</dbReference>
<evidence type="ECO:0000256" key="8">
    <source>
        <dbReference type="PROSITE-ProRule" id="PRU01360"/>
    </source>
</evidence>
<evidence type="ECO:0000259" key="10">
    <source>
        <dbReference type="Pfam" id="PF00593"/>
    </source>
</evidence>
<dbReference type="InterPro" id="IPR037066">
    <property type="entry name" value="Plug_dom_sf"/>
</dbReference>
<reference evidence="12 13" key="1">
    <citation type="submission" date="2014-02" db="EMBL/GenBank/DDBJ databases">
        <authorList>
            <person name="Young C.-C."/>
            <person name="Hameed A."/>
            <person name="Huang H.-C."/>
            <person name="Shahina M."/>
        </authorList>
    </citation>
    <scope>NUCLEOTIDE SEQUENCE [LARGE SCALE GENOMIC DNA]</scope>
    <source>
        <strain evidence="12 13">CC-SAMT-1</strain>
    </source>
</reference>
<dbReference type="Gene3D" id="2.60.40.1120">
    <property type="entry name" value="Carboxypeptidase-like, regulatory domain"/>
    <property type="match status" value="1"/>
</dbReference>
<dbReference type="KEGG" id="sze:AW14_11865"/>
<sequence length="988" mass="109041">MFFILGTHGFAQKVITGTVLALDTEEPLMGASVIDPLSKKGSITDFDGRFTIEIPNSSKTLKISYVGYETYTLNVTNETNYKIVLKAGESLDEVVVVGYGTQTKKDISGSLQTIKTEDIAKIPASSFENALQGQTPGVNISSASGTPGSAVNINIRGVSSISASSQPLFIVDGVPIVSRNNSALNANIQPTNPLADINPNDIESITILKDAAAASIYGSRGANGVILITTKRGETGKTTVDVGFYTGFSEITSTPKMANSETFKEFFNTAAAFDGLGADYFDWIDTSNGVNTNIYDEILRTGVTKNLDISARGGSEKTKFYLSGNYYDQEGIQIGQGFKRLSGRLNLDHTIDEKFKIGSTIFVNRSNHQRTINENDEYGVVINAQGWDPTAPIYNEDGSYVNPFSYNTWWPLENPVLIANEYKNESQSTRLQSSAYLEYKIIPNLTFRSAYSLEYSNFVETSFVPVGTNKSDEGEAIFATYEETTWQLENTLNYLKTFKEKHSLGLTGGWTLQETKSQSSDQEGIGFATNNSSSISAASTIISSTTGKNQFGLQSFFGRMNYTFDNRYIASFTLRADGSSRFGDNNQYGYFPSGSLAWRIDKESFFNVDQISNFKLRTSYGITGNQEISSNWVGTYSLNASYNGVPGIAPNRLENENLGWEKTKQFNLGLDLGLFNNRISLTADYFKKETEDLLLSADVPGLTGFSSVFQNVGEIENSGLEFNLNAAIIDNDNFKWNSSFNISFLDNKINKLLNNGENIGRNHILLEGESVSTLFLIKSLGVDPQTGDALFEDLNNDGIIDFDDRQVVGSALPDYFGGWLNSFTYKNFSLTANFQFSGGNKIFNQSRHAFENFGFTRSGIPYGNISQRVYDNYWRTPGQITDVPRPSTESGQLQRFSTQFLENGDYVRLKTLRLAYTFNADKLKTIGLNNLSVYIQGQNLFTITDYLGFDPEASTNTSSQEDLNILQGEDFGTLGQARTISIGFTTTF</sequence>
<feature type="domain" description="TonB-dependent receptor plug" evidence="11">
    <location>
        <begin position="104"/>
        <end position="225"/>
    </location>
</feature>
<dbReference type="InterPro" id="IPR008969">
    <property type="entry name" value="CarboxyPept-like_regulatory"/>
</dbReference>
<evidence type="ECO:0000256" key="7">
    <source>
        <dbReference type="ARBA" id="ARBA00023237"/>
    </source>
</evidence>
<dbReference type="HOGENOM" id="CLU_004317_0_1_10"/>
<evidence type="ECO:0000259" key="11">
    <source>
        <dbReference type="Pfam" id="PF07715"/>
    </source>
</evidence>
<comment type="similarity">
    <text evidence="8 9">Belongs to the TonB-dependent receptor family.</text>
</comment>
<evidence type="ECO:0000256" key="6">
    <source>
        <dbReference type="ARBA" id="ARBA00023136"/>
    </source>
</evidence>
<evidence type="ECO:0000256" key="2">
    <source>
        <dbReference type="ARBA" id="ARBA00022448"/>
    </source>
</evidence>
<dbReference type="AlphaFoldDB" id="A0A0C5WDB2"/>
<dbReference type="InterPro" id="IPR000531">
    <property type="entry name" value="Beta-barrel_TonB"/>
</dbReference>
<dbReference type="Pfam" id="PF07715">
    <property type="entry name" value="Plug"/>
    <property type="match status" value="1"/>
</dbReference>
<dbReference type="SUPFAM" id="SSF56935">
    <property type="entry name" value="Porins"/>
    <property type="match status" value="1"/>
</dbReference>
<accession>A0A0C5WDB2</accession>
<dbReference type="InterPro" id="IPR036942">
    <property type="entry name" value="Beta-barrel_TonB_sf"/>
</dbReference>
<dbReference type="PATRIC" id="fig|1454006.5.peg.2354"/>
<dbReference type="STRING" id="1454006.AW14_11865"/>
<dbReference type="InterPro" id="IPR012910">
    <property type="entry name" value="Plug_dom"/>
</dbReference>